<evidence type="ECO:0000313" key="18">
    <source>
        <dbReference type="Proteomes" id="UP000194860"/>
    </source>
</evidence>
<evidence type="ECO:0000256" key="13">
    <source>
        <dbReference type="SAM" id="Phobius"/>
    </source>
</evidence>
<evidence type="ECO:0000259" key="15">
    <source>
        <dbReference type="PROSITE" id="PS51098"/>
    </source>
</evidence>
<dbReference type="Pfam" id="PF00358">
    <property type="entry name" value="PTS_EIIA_1"/>
    <property type="match status" value="1"/>
</dbReference>
<dbReference type="RefSeq" id="WP_088030959.1">
    <property type="nucleotide sequence ID" value="NZ_NFDG01000019.1"/>
</dbReference>
<dbReference type="GO" id="GO:0015771">
    <property type="term" value="P:trehalose transport"/>
    <property type="evidence" value="ECO:0007669"/>
    <property type="project" value="TreeGrafter"/>
</dbReference>
<dbReference type="PROSITE" id="PS51103">
    <property type="entry name" value="PTS_EIIC_TYPE_1"/>
    <property type="match status" value="1"/>
</dbReference>
<evidence type="ECO:0000256" key="3">
    <source>
        <dbReference type="ARBA" id="ARBA00022475"/>
    </source>
</evidence>
<comment type="subcellular location">
    <subcellularLocation>
        <location evidence="1">Cell membrane</location>
        <topology evidence="1">Multi-pass membrane protein</topology>
    </subcellularLocation>
</comment>
<dbReference type="PANTHER" id="PTHR30175:SF1">
    <property type="entry name" value="PTS SYSTEM ARBUTIN-, CELLOBIOSE-, AND SALICIN-SPECIFIC EIIBC COMPONENT-RELATED"/>
    <property type="match status" value="1"/>
</dbReference>
<dbReference type="InterPro" id="IPR050558">
    <property type="entry name" value="PTS_Sugar-Specific_Components"/>
</dbReference>
<dbReference type="Gene3D" id="2.70.70.10">
    <property type="entry name" value="Glucose Permease (Domain IIA)"/>
    <property type="match status" value="1"/>
</dbReference>
<evidence type="ECO:0000256" key="6">
    <source>
        <dbReference type="ARBA" id="ARBA00022683"/>
    </source>
</evidence>
<feature type="transmembrane region" description="Helical" evidence="13">
    <location>
        <begin position="288"/>
        <end position="313"/>
    </location>
</feature>
<dbReference type="FunFam" id="2.70.70.10:FF:000001">
    <property type="entry name" value="PTS system glucose-specific IIA component"/>
    <property type="match status" value="1"/>
</dbReference>
<evidence type="ECO:0000256" key="1">
    <source>
        <dbReference type="ARBA" id="ARBA00004651"/>
    </source>
</evidence>
<dbReference type="FunFam" id="3.30.1360.60:FF:000001">
    <property type="entry name" value="PTS system glucose-specific IIBC component PtsG"/>
    <property type="match status" value="1"/>
</dbReference>
<evidence type="ECO:0008006" key="19">
    <source>
        <dbReference type="Google" id="ProtNLM"/>
    </source>
</evidence>
<keyword evidence="5" id="KW-0808">Transferase</keyword>
<dbReference type="PROSITE" id="PS51098">
    <property type="entry name" value="PTS_EIIB_TYPE_1"/>
    <property type="match status" value="1"/>
</dbReference>
<feature type="transmembrane region" description="Helical" evidence="13">
    <location>
        <begin position="434"/>
        <end position="457"/>
    </location>
</feature>
<keyword evidence="10 13" id="KW-0472">Membrane</keyword>
<evidence type="ECO:0000256" key="5">
    <source>
        <dbReference type="ARBA" id="ARBA00022679"/>
    </source>
</evidence>
<dbReference type="InterPro" id="IPR001127">
    <property type="entry name" value="PTS_EIIA_1_perm"/>
</dbReference>
<accession>A0A243ASD3</accession>
<keyword evidence="2" id="KW-0813">Transport</keyword>
<dbReference type="PROSITE" id="PS51093">
    <property type="entry name" value="PTS_EIIA_TYPE_1"/>
    <property type="match status" value="1"/>
</dbReference>
<keyword evidence="4" id="KW-0762">Sugar transport</keyword>
<organism evidence="17 18">
    <name type="scientific">Bacillus thuringiensis serovar navarrensis</name>
    <dbReference type="NCBI Taxonomy" id="339658"/>
    <lineage>
        <taxon>Bacteria</taxon>
        <taxon>Bacillati</taxon>
        <taxon>Bacillota</taxon>
        <taxon>Bacilli</taxon>
        <taxon>Bacillales</taxon>
        <taxon>Bacillaceae</taxon>
        <taxon>Bacillus</taxon>
        <taxon>Bacillus cereus group</taxon>
    </lineage>
</organism>
<proteinExistence type="predicted"/>
<evidence type="ECO:0000256" key="12">
    <source>
        <dbReference type="PROSITE-ProRule" id="PRU00421"/>
    </source>
</evidence>
<dbReference type="InterPro" id="IPR003352">
    <property type="entry name" value="PTS_EIIC"/>
</dbReference>
<dbReference type="InterPro" id="IPR011297">
    <property type="entry name" value="PTS_IIABC_b_glu"/>
</dbReference>
<dbReference type="InterPro" id="IPR001996">
    <property type="entry name" value="PTS_IIB_1"/>
</dbReference>
<dbReference type="InterPro" id="IPR018113">
    <property type="entry name" value="PTrfase_EIIB_Cys"/>
</dbReference>
<sequence length="643" mass="69080">MASYNETAKQVIELVGGKENVVNAWHCVTRLRFNLANKEKVKLEEIKKIKGVMGAQFSGDQFQVIIGNTVADVFMEVEEVLGGTGSSTASNDGGKKEGIISKLMDGISGIFTPILPALAGAGLLKGFIALFVTLKWLSVKSGTYAILNMIGDGVFYFLPFFLAISTARKVKTNEYVALAIAAPMLYPTLTDAVRGITKVKSFTLFGSDLLTIPVMSYSFSVIPIILGVILLKYVMSFIKSWMPKSMTLMFTPLLSILIVVPITLWIIGPMGMLIGKGLSTGVTLIFDFAGPLAGLLLAGFMPFIIMTGMHYAFMPVVLQNFASLGFDPILSPTMLISNVAQGGAALAVALRTRNKPFKQLATSSAISAMLGITEPAMYGVNMKLKKPLYLAMISSGILGAVAAWFHMKKFVMGGIHGLFILPTYADPSGDPTNLIIAIILFIAAIIIPFVLVMVFGFKDIPSEEEETNTNQNTNIEHAAIQETPVVSSASTKTATVFSPLKGEIVPLKDVADPTFADEIMGKGIAIKPEENRIVSPVSGTVMVLTDTNHAVGLQGDDGQEILIHIGIDTVSLKGKHFRNLISTGDRIEVGQPLIEFDRDAIAKAGFDTVTMVIVTNTADYLDVLSVNQEGSIFEGEQLLSVVK</sequence>
<feature type="domain" description="PTS EIIA type-1" evidence="14">
    <location>
        <begin position="512"/>
        <end position="616"/>
    </location>
</feature>
<evidence type="ECO:0000313" key="17">
    <source>
        <dbReference type="EMBL" id="OTY28623.1"/>
    </source>
</evidence>
<dbReference type="SUPFAM" id="SSF55604">
    <property type="entry name" value="Glucose permease domain IIB"/>
    <property type="match status" value="1"/>
</dbReference>
<evidence type="ECO:0000259" key="14">
    <source>
        <dbReference type="PROSITE" id="PS51093"/>
    </source>
</evidence>
<evidence type="ECO:0000256" key="2">
    <source>
        <dbReference type="ARBA" id="ARBA00022448"/>
    </source>
</evidence>
<protein>
    <recommendedName>
        <fullName evidence="19">PTS beta-glucoside transporter subunit EIIBCA</fullName>
    </recommendedName>
</protein>
<feature type="transmembrane region" description="Helical" evidence="13">
    <location>
        <begin position="247"/>
        <end position="268"/>
    </location>
</feature>
<feature type="transmembrane region" description="Helical" evidence="13">
    <location>
        <begin position="217"/>
        <end position="235"/>
    </location>
</feature>
<dbReference type="PROSITE" id="PS01035">
    <property type="entry name" value="PTS_EIIB_TYPE_1_CYS"/>
    <property type="match status" value="1"/>
</dbReference>
<dbReference type="InterPro" id="IPR011055">
    <property type="entry name" value="Dup_hybrid_motif"/>
</dbReference>
<keyword evidence="7 13" id="KW-0812">Transmembrane</keyword>
<dbReference type="GO" id="GO:0008982">
    <property type="term" value="F:protein-N(PI)-phosphohistidine-sugar phosphotransferase activity"/>
    <property type="evidence" value="ECO:0007669"/>
    <property type="project" value="InterPro"/>
</dbReference>
<evidence type="ECO:0000259" key="16">
    <source>
        <dbReference type="PROSITE" id="PS51103"/>
    </source>
</evidence>
<feature type="transmembrane region" description="Helical" evidence="13">
    <location>
        <begin position="176"/>
        <end position="197"/>
    </location>
</feature>
<name>A0A243ASD3_BACTU</name>
<evidence type="ECO:0000256" key="11">
    <source>
        <dbReference type="ARBA" id="ARBA00038632"/>
    </source>
</evidence>
<dbReference type="GO" id="GO:0005886">
    <property type="term" value="C:plasma membrane"/>
    <property type="evidence" value="ECO:0007669"/>
    <property type="project" value="UniProtKB-SubCell"/>
</dbReference>
<reference evidence="17 18" key="1">
    <citation type="submission" date="2016-10" db="EMBL/GenBank/DDBJ databases">
        <title>Comparative genomics of Bacillus thuringiensis reveals a path to pathogens against multiple invertebrate hosts.</title>
        <authorList>
            <person name="Zheng J."/>
            <person name="Gao Q."/>
            <person name="Liu H."/>
            <person name="Peng D."/>
            <person name="Ruan L."/>
            <person name="Sun M."/>
        </authorList>
    </citation>
    <scope>NUCLEOTIDE SEQUENCE [LARGE SCALE GENOMIC DNA]</scope>
    <source>
        <strain evidence="17">BGSC 4BM1</strain>
    </source>
</reference>
<comment type="subunit">
    <text evidence="11">Heterodimer with glycerol kinase (glpk).</text>
</comment>
<dbReference type="PANTHER" id="PTHR30175">
    <property type="entry name" value="PHOSPHOTRANSFERASE SYSTEM TRANSPORT PROTEIN"/>
    <property type="match status" value="1"/>
</dbReference>
<dbReference type="Proteomes" id="UP000194860">
    <property type="component" value="Unassembled WGS sequence"/>
</dbReference>
<dbReference type="NCBIfam" id="TIGR01995">
    <property type="entry name" value="PTS-II-ABC-beta"/>
    <property type="match status" value="1"/>
</dbReference>
<dbReference type="NCBIfam" id="TIGR00830">
    <property type="entry name" value="PTBA"/>
    <property type="match status" value="1"/>
</dbReference>
<feature type="transmembrane region" description="Helical" evidence="13">
    <location>
        <begin position="110"/>
        <end position="132"/>
    </location>
</feature>
<dbReference type="InterPro" id="IPR036878">
    <property type="entry name" value="Glu_permease_IIB"/>
</dbReference>
<evidence type="ECO:0000256" key="9">
    <source>
        <dbReference type="ARBA" id="ARBA00022989"/>
    </source>
</evidence>
<feature type="transmembrane region" description="Helical" evidence="13">
    <location>
        <begin position="144"/>
        <end position="164"/>
    </location>
</feature>
<feature type="transmembrane region" description="Helical" evidence="13">
    <location>
        <begin position="387"/>
        <end position="407"/>
    </location>
</feature>
<keyword evidence="6" id="KW-0598">Phosphotransferase system</keyword>
<gene>
    <name evidence="17" type="ORF">BK732_03045</name>
</gene>
<comment type="caution">
    <text evidence="17">The sequence shown here is derived from an EMBL/GenBank/DDBJ whole genome shotgun (WGS) entry which is preliminary data.</text>
</comment>
<feature type="active site" description="Phosphocysteine intermediate; for EIIB activity" evidence="12">
    <location>
        <position position="27"/>
    </location>
</feature>
<keyword evidence="8" id="KW-0418">Kinase</keyword>
<dbReference type="InterPro" id="IPR013013">
    <property type="entry name" value="PTS_EIIC_1"/>
</dbReference>
<dbReference type="AlphaFoldDB" id="A0A243ASD3"/>
<keyword evidence="3" id="KW-1003">Cell membrane</keyword>
<dbReference type="CDD" id="cd00212">
    <property type="entry name" value="PTS_IIB_glc"/>
    <property type="match status" value="1"/>
</dbReference>
<dbReference type="Pfam" id="PF02378">
    <property type="entry name" value="PTS_EIIC"/>
    <property type="match status" value="1"/>
</dbReference>
<feature type="domain" description="PTS EIIB type-1" evidence="15">
    <location>
        <begin position="5"/>
        <end position="87"/>
    </location>
</feature>
<dbReference type="EMBL" id="NFDG01000019">
    <property type="protein sequence ID" value="OTY28623.1"/>
    <property type="molecule type" value="Genomic_DNA"/>
</dbReference>
<dbReference type="SUPFAM" id="SSF51261">
    <property type="entry name" value="Duplicated hybrid motif"/>
    <property type="match status" value="1"/>
</dbReference>
<dbReference type="Gene3D" id="3.30.1360.60">
    <property type="entry name" value="Glucose permease domain IIB"/>
    <property type="match status" value="1"/>
</dbReference>
<dbReference type="GO" id="GO:0090589">
    <property type="term" value="F:protein-phosphocysteine-trehalose phosphotransferase system transporter activity"/>
    <property type="evidence" value="ECO:0007669"/>
    <property type="project" value="TreeGrafter"/>
</dbReference>
<evidence type="ECO:0000256" key="10">
    <source>
        <dbReference type="ARBA" id="ARBA00023136"/>
    </source>
</evidence>
<evidence type="ECO:0000256" key="8">
    <source>
        <dbReference type="ARBA" id="ARBA00022777"/>
    </source>
</evidence>
<dbReference type="GO" id="GO:0016301">
    <property type="term" value="F:kinase activity"/>
    <property type="evidence" value="ECO:0007669"/>
    <property type="project" value="UniProtKB-KW"/>
</dbReference>
<feature type="domain" description="PTS EIIC type-1" evidence="16">
    <location>
        <begin position="105"/>
        <end position="471"/>
    </location>
</feature>
<dbReference type="Pfam" id="PF00367">
    <property type="entry name" value="PTS_EIIB"/>
    <property type="match status" value="1"/>
</dbReference>
<dbReference type="PROSITE" id="PS00371">
    <property type="entry name" value="PTS_EIIA_TYPE_1_HIS"/>
    <property type="match status" value="1"/>
</dbReference>
<keyword evidence="9 13" id="KW-1133">Transmembrane helix</keyword>
<evidence type="ECO:0000256" key="4">
    <source>
        <dbReference type="ARBA" id="ARBA00022597"/>
    </source>
</evidence>
<evidence type="ECO:0000256" key="7">
    <source>
        <dbReference type="ARBA" id="ARBA00022692"/>
    </source>
</evidence>
<dbReference type="GO" id="GO:0009401">
    <property type="term" value="P:phosphoenolpyruvate-dependent sugar phosphotransferase system"/>
    <property type="evidence" value="ECO:0007669"/>
    <property type="project" value="UniProtKB-KW"/>
</dbReference>